<evidence type="ECO:0000313" key="8">
    <source>
        <dbReference type="Ensembl" id="ENSAZOP00000020905.1"/>
    </source>
</evidence>
<evidence type="ECO:0000256" key="4">
    <source>
        <dbReference type="ARBA" id="ARBA00022989"/>
    </source>
</evidence>
<sequence>MTLWNGSFPFYAGTNACFPFNTTSAVIASVFLSALATSIIILPGIRGKGRLFWLLRVMMGLFIGAVVLTMQFTRDWESGWVTANTSYKSFSSAVVKADIGLHIGLAGVNVTLLGESDVPACSSGGHGHGRSPSALWMALLLLEASEPMSLLGCLCSWLAMPSLLGHSKTLVFLLWQETR</sequence>
<dbReference type="Proteomes" id="UP000694549">
    <property type="component" value="Unplaced"/>
</dbReference>
<evidence type="ECO:0000313" key="9">
    <source>
        <dbReference type="Proteomes" id="UP000694549"/>
    </source>
</evidence>
<keyword evidence="5 7" id="KW-0472">Membrane</keyword>
<accession>A0A8B9VC16</accession>
<evidence type="ECO:0000256" key="3">
    <source>
        <dbReference type="ARBA" id="ARBA00022692"/>
    </source>
</evidence>
<comment type="similarity">
    <text evidence="2">Belongs to the DUOXA family.</text>
</comment>
<keyword evidence="9" id="KW-1185">Reference proteome</keyword>
<feature type="transmembrane region" description="Helical" evidence="7">
    <location>
        <begin position="20"/>
        <end position="41"/>
    </location>
</feature>
<evidence type="ECO:0008006" key="10">
    <source>
        <dbReference type="Google" id="ProtNLM"/>
    </source>
</evidence>
<evidence type="ECO:0000256" key="1">
    <source>
        <dbReference type="ARBA" id="ARBA00004141"/>
    </source>
</evidence>
<evidence type="ECO:0000256" key="7">
    <source>
        <dbReference type="SAM" id="Phobius"/>
    </source>
</evidence>
<dbReference type="Pfam" id="PF10204">
    <property type="entry name" value="DuoxA"/>
    <property type="match status" value="1"/>
</dbReference>
<feature type="transmembrane region" description="Helical" evidence="7">
    <location>
        <begin position="53"/>
        <end position="72"/>
    </location>
</feature>
<organism evidence="8 9">
    <name type="scientific">Anas zonorhyncha</name>
    <name type="common">Eastern spot-billed duck</name>
    <dbReference type="NCBI Taxonomy" id="75864"/>
    <lineage>
        <taxon>Eukaryota</taxon>
        <taxon>Metazoa</taxon>
        <taxon>Chordata</taxon>
        <taxon>Craniata</taxon>
        <taxon>Vertebrata</taxon>
        <taxon>Euteleostomi</taxon>
        <taxon>Archelosauria</taxon>
        <taxon>Archosauria</taxon>
        <taxon>Dinosauria</taxon>
        <taxon>Saurischia</taxon>
        <taxon>Theropoda</taxon>
        <taxon>Coelurosauria</taxon>
        <taxon>Aves</taxon>
        <taxon>Neognathae</taxon>
        <taxon>Galloanserae</taxon>
        <taxon>Anseriformes</taxon>
        <taxon>Anatidae</taxon>
        <taxon>Anatinae</taxon>
        <taxon>Anas</taxon>
    </lineage>
</organism>
<dbReference type="PANTHER" id="PTHR31158">
    <property type="entry name" value="DUAL OXIDASE 2"/>
    <property type="match status" value="1"/>
</dbReference>
<keyword evidence="4 7" id="KW-1133">Transmembrane helix</keyword>
<dbReference type="InterPro" id="IPR018469">
    <property type="entry name" value="Dual_oxidase_maturation_fac"/>
</dbReference>
<evidence type="ECO:0000256" key="6">
    <source>
        <dbReference type="ARBA" id="ARBA00023180"/>
    </source>
</evidence>
<dbReference type="AlphaFoldDB" id="A0A8B9VC16"/>
<dbReference type="Ensembl" id="ENSAZOT00000022444.1">
    <property type="protein sequence ID" value="ENSAZOP00000020905.1"/>
    <property type="gene ID" value="ENSAZOG00000013540.1"/>
</dbReference>
<evidence type="ECO:0000256" key="2">
    <source>
        <dbReference type="ARBA" id="ARBA00009816"/>
    </source>
</evidence>
<dbReference type="GO" id="GO:0015031">
    <property type="term" value="P:protein transport"/>
    <property type="evidence" value="ECO:0007669"/>
    <property type="project" value="InterPro"/>
</dbReference>
<reference evidence="8" key="1">
    <citation type="submission" date="2025-08" db="UniProtKB">
        <authorList>
            <consortium name="Ensembl"/>
        </authorList>
    </citation>
    <scope>IDENTIFICATION</scope>
</reference>
<proteinExistence type="inferred from homology"/>
<dbReference type="GO" id="GO:0005789">
    <property type="term" value="C:endoplasmic reticulum membrane"/>
    <property type="evidence" value="ECO:0007669"/>
    <property type="project" value="InterPro"/>
</dbReference>
<dbReference type="PANTHER" id="PTHR31158:SF1">
    <property type="entry name" value="DOXA1 FACTOR-RELATED"/>
    <property type="match status" value="1"/>
</dbReference>
<name>A0A8B9VC16_9AVES</name>
<keyword evidence="3 7" id="KW-0812">Transmembrane</keyword>
<keyword evidence="6" id="KW-0325">Glycoprotein</keyword>
<comment type="subcellular location">
    <subcellularLocation>
        <location evidence="1">Membrane</location>
        <topology evidence="1">Multi-pass membrane protein</topology>
    </subcellularLocation>
</comment>
<protein>
    <recommendedName>
        <fullName evidence="10">Dual oxidase maturation factor 1</fullName>
    </recommendedName>
</protein>
<evidence type="ECO:0000256" key="5">
    <source>
        <dbReference type="ARBA" id="ARBA00023136"/>
    </source>
</evidence>
<reference evidence="8" key="2">
    <citation type="submission" date="2025-09" db="UniProtKB">
        <authorList>
            <consortium name="Ensembl"/>
        </authorList>
    </citation>
    <scope>IDENTIFICATION</scope>
</reference>